<sequence>MKSDPVHSGMLKSPTIKRLLLVIFSHFSKQSKKDVRVSVFTGGVKYTRQRKKFLVRLLNFIKMESQSGCLNSYRSRRIMSRSGLAAIISPPPVFLLDNWRSLSFLKTL</sequence>
<evidence type="ECO:0000313" key="1">
    <source>
        <dbReference type="EMBL" id="CAG6740880.1"/>
    </source>
</evidence>
<reference evidence="1" key="1">
    <citation type="submission" date="2021-05" db="EMBL/GenBank/DDBJ databases">
        <authorList>
            <person name="Alioto T."/>
            <person name="Alioto T."/>
            <person name="Gomez Garrido J."/>
        </authorList>
    </citation>
    <scope>NUCLEOTIDE SEQUENCE</scope>
</reference>
<dbReference type="EMBL" id="HBUF01102372">
    <property type="protein sequence ID" value="CAG6638381.1"/>
    <property type="molecule type" value="Transcribed_RNA"/>
</dbReference>
<dbReference type="EMBL" id="HBUF01421705">
    <property type="protein sequence ID" value="CAG6740879.1"/>
    <property type="molecule type" value="Transcribed_RNA"/>
</dbReference>
<dbReference type="EMBL" id="HBUF01102373">
    <property type="protein sequence ID" value="CAG6638382.1"/>
    <property type="molecule type" value="Transcribed_RNA"/>
</dbReference>
<dbReference type="EMBL" id="HBUF01253073">
    <property type="protein sequence ID" value="CAG6680702.1"/>
    <property type="molecule type" value="Transcribed_RNA"/>
</dbReference>
<dbReference type="AlphaFoldDB" id="A0A8D9E6Z4"/>
<protein>
    <submittedName>
        <fullName evidence="1">Uncharacterized protein</fullName>
    </submittedName>
</protein>
<proteinExistence type="predicted"/>
<name>A0A8D9E6Z4_9HEMI</name>
<dbReference type="EMBL" id="HBUF01253072">
    <property type="protein sequence ID" value="CAG6680701.1"/>
    <property type="molecule type" value="Transcribed_RNA"/>
</dbReference>
<accession>A0A8D9E6Z4</accession>
<organism evidence="1">
    <name type="scientific">Cacopsylla melanoneura</name>
    <dbReference type="NCBI Taxonomy" id="428564"/>
    <lineage>
        <taxon>Eukaryota</taxon>
        <taxon>Metazoa</taxon>
        <taxon>Ecdysozoa</taxon>
        <taxon>Arthropoda</taxon>
        <taxon>Hexapoda</taxon>
        <taxon>Insecta</taxon>
        <taxon>Pterygota</taxon>
        <taxon>Neoptera</taxon>
        <taxon>Paraneoptera</taxon>
        <taxon>Hemiptera</taxon>
        <taxon>Sternorrhyncha</taxon>
        <taxon>Psylloidea</taxon>
        <taxon>Psyllidae</taxon>
        <taxon>Psyllinae</taxon>
        <taxon>Cacopsylla</taxon>
    </lineage>
</organism>
<dbReference type="EMBL" id="HBUF01421706">
    <property type="protein sequence ID" value="CAG6740880.1"/>
    <property type="molecule type" value="Transcribed_RNA"/>
</dbReference>